<sequence>MLTTMSAKPGAARPQRDQLLLRHLHARHHDCRARPGLCATSCYSVISSMLATMIARPGPARPQRDQLLLRLPHARHHDCRARLELALTEPTIQMKWSKVHECMSVSLSKRSAQHSKIVQFYKKRLACFSKLTTSNDFYVKSEGMMMFDWDPSNKSQTDVASLTPQCTYRIKNYI</sequence>
<reference evidence="1" key="2">
    <citation type="journal article" date="2023" name="BMC Genomics">
        <title>Pest status, molecular evolution, and epigenetic factors derived from the genome assembly of Frankliniella fusca, a thysanopteran phytovirus vector.</title>
        <authorList>
            <person name="Catto M.A."/>
            <person name="Labadie P.E."/>
            <person name="Jacobson A.L."/>
            <person name="Kennedy G.G."/>
            <person name="Srinivasan R."/>
            <person name="Hunt B.G."/>
        </authorList>
    </citation>
    <scope>NUCLEOTIDE SEQUENCE</scope>
    <source>
        <strain evidence="1">PL_HMW_Pooled</strain>
    </source>
</reference>
<protein>
    <submittedName>
        <fullName evidence="1">Transcription factor MYB14</fullName>
    </submittedName>
</protein>
<dbReference type="EMBL" id="JAHWGI010001404">
    <property type="protein sequence ID" value="KAK3929802.1"/>
    <property type="molecule type" value="Genomic_DNA"/>
</dbReference>
<keyword evidence="2" id="KW-1185">Reference proteome</keyword>
<evidence type="ECO:0000313" key="1">
    <source>
        <dbReference type="EMBL" id="KAK3929802.1"/>
    </source>
</evidence>
<accession>A0AAE1HXI8</accession>
<evidence type="ECO:0000313" key="2">
    <source>
        <dbReference type="Proteomes" id="UP001219518"/>
    </source>
</evidence>
<name>A0AAE1HXI8_9NEOP</name>
<reference evidence="1" key="1">
    <citation type="submission" date="2021-07" db="EMBL/GenBank/DDBJ databases">
        <authorList>
            <person name="Catto M.A."/>
            <person name="Jacobson A."/>
            <person name="Kennedy G."/>
            <person name="Labadie P."/>
            <person name="Hunt B.G."/>
            <person name="Srinivasan R."/>
        </authorList>
    </citation>
    <scope>NUCLEOTIDE SEQUENCE</scope>
    <source>
        <strain evidence="1">PL_HMW_Pooled</strain>
        <tissue evidence="1">Head</tissue>
    </source>
</reference>
<dbReference type="AlphaFoldDB" id="A0AAE1HXI8"/>
<dbReference type="Proteomes" id="UP001219518">
    <property type="component" value="Unassembled WGS sequence"/>
</dbReference>
<proteinExistence type="predicted"/>
<comment type="caution">
    <text evidence="1">The sequence shown here is derived from an EMBL/GenBank/DDBJ whole genome shotgun (WGS) entry which is preliminary data.</text>
</comment>
<gene>
    <name evidence="1" type="ORF">KUF71_020195</name>
</gene>
<organism evidence="1 2">
    <name type="scientific">Frankliniella fusca</name>
    <dbReference type="NCBI Taxonomy" id="407009"/>
    <lineage>
        <taxon>Eukaryota</taxon>
        <taxon>Metazoa</taxon>
        <taxon>Ecdysozoa</taxon>
        <taxon>Arthropoda</taxon>
        <taxon>Hexapoda</taxon>
        <taxon>Insecta</taxon>
        <taxon>Pterygota</taxon>
        <taxon>Neoptera</taxon>
        <taxon>Paraneoptera</taxon>
        <taxon>Thysanoptera</taxon>
        <taxon>Terebrantia</taxon>
        <taxon>Thripoidea</taxon>
        <taxon>Thripidae</taxon>
        <taxon>Frankliniella</taxon>
    </lineage>
</organism>